<feature type="binding site" evidence="8">
    <location>
        <position position="479"/>
    </location>
    <ligand>
        <name>S-adenosyl-L-methionine</name>
        <dbReference type="ChEBI" id="CHEBI:59789"/>
    </ligand>
</feature>
<dbReference type="InterPro" id="IPR000504">
    <property type="entry name" value="RRM_dom"/>
</dbReference>
<dbReference type="PANTHER" id="PTHR45904:SF2">
    <property type="entry name" value="TRNA (URACIL-5-)-METHYLTRANSFERASE HOMOLOG A"/>
    <property type="match status" value="1"/>
</dbReference>
<evidence type="ECO:0000256" key="9">
    <source>
        <dbReference type="PROSITE-ProRule" id="PRU10015"/>
    </source>
</evidence>
<dbReference type="OrthoDB" id="10250660at2759"/>
<feature type="binding site" evidence="8">
    <location>
        <position position="377"/>
    </location>
    <ligand>
        <name>S-adenosyl-L-methionine</name>
        <dbReference type="ChEBI" id="CHEBI:59789"/>
    </ligand>
</feature>
<keyword evidence="1 8" id="KW-0489">Methyltransferase</keyword>
<organism evidence="12 13">
    <name type="scientific">Polypedilum vanderplanki</name>
    <name type="common">Sleeping chironomid midge</name>
    <dbReference type="NCBI Taxonomy" id="319348"/>
    <lineage>
        <taxon>Eukaryota</taxon>
        <taxon>Metazoa</taxon>
        <taxon>Ecdysozoa</taxon>
        <taxon>Arthropoda</taxon>
        <taxon>Hexapoda</taxon>
        <taxon>Insecta</taxon>
        <taxon>Pterygota</taxon>
        <taxon>Neoptera</taxon>
        <taxon>Endopterygota</taxon>
        <taxon>Diptera</taxon>
        <taxon>Nematocera</taxon>
        <taxon>Chironomoidea</taxon>
        <taxon>Chironomidae</taxon>
        <taxon>Chironominae</taxon>
        <taxon>Polypedilum</taxon>
        <taxon>Polypedilum</taxon>
    </lineage>
</organism>
<gene>
    <name evidence="12" type="ORF">PVAND_015751</name>
</gene>
<dbReference type="InterPro" id="IPR034262">
    <property type="entry name" value="TRMT2A_RRM"/>
</dbReference>
<comment type="caution">
    <text evidence="8">Lacks conserved residue(s) required for the propagation of feature annotation.</text>
</comment>
<feature type="active site" evidence="9">
    <location>
        <position position="507"/>
    </location>
</feature>
<dbReference type="InterPro" id="IPR030390">
    <property type="entry name" value="MeTrfase_TrmA_AS"/>
</dbReference>
<evidence type="ECO:0000259" key="11">
    <source>
        <dbReference type="PROSITE" id="PS50102"/>
    </source>
</evidence>
<evidence type="ECO:0000256" key="3">
    <source>
        <dbReference type="ARBA" id="ARBA00022691"/>
    </source>
</evidence>
<dbReference type="GO" id="GO:0006396">
    <property type="term" value="P:RNA processing"/>
    <property type="evidence" value="ECO:0007669"/>
    <property type="project" value="InterPro"/>
</dbReference>
<feature type="compositionally biased region" description="Basic and acidic residues" evidence="10">
    <location>
        <begin position="118"/>
        <end position="128"/>
    </location>
</feature>
<dbReference type="CDD" id="cd02440">
    <property type="entry name" value="AdoMet_MTases"/>
    <property type="match status" value="1"/>
</dbReference>
<dbReference type="PANTHER" id="PTHR45904">
    <property type="entry name" value="TRNA (URACIL-5-)-METHYLTRANSFERASE"/>
    <property type="match status" value="1"/>
</dbReference>
<evidence type="ECO:0000256" key="7">
    <source>
        <dbReference type="PROSITE-ProRule" id="PRU00176"/>
    </source>
</evidence>
<keyword evidence="13" id="KW-1185">Reference proteome</keyword>
<keyword evidence="2 8" id="KW-0808">Transferase</keyword>
<dbReference type="EMBL" id="JADBJN010000004">
    <property type="protein sequence ID" value="KAG5667781.1"/>
    <property type="molecule type" value="Genomic_DNA"/>
</dbReference>
<dbReference type="Gene3D" id="3.40.50.150">
    <property type="entry name" value="Vaccinia Virus protein VP39"/>
    <property type="match status" value="1"/>
</dbReference>
<dbReference type="InterPro" id="IPR029063">
    <property type="entry name" value="SAM-dependent_MTases_sf"/>
</dbReference>
<comment type="similarity">
    <text evidence="8">Belongs to the class I-like SAM-binding methyltransferase superfamily. RNA M5U methyltransferase family.</text>
</comment>
<evidence type="ECO:0000256" key="2">
    <source>
        <dbReference type="ARBA" id="ARBA00022679"/>
    </source>
</evidence>
<reference evidence="12" key="1">
    <citation type="submission" date="2021-03" db="EMBL/GenBank/DDBJ databases">
        <title>Chromosome level genome of the anhydrobiotic midge Polypedilum vanderplanki.</title>
        <authorList>
            <person name="Yoshida Y."/>
            <person name="Kikawada T."/>
            <person name="Gusev O."/>
        </authorList>
    </citation>
    <scope>NUCLEOTIDE SEQUENCE</scope>
    <source>
        <strain evidence="12">NIAS01</strain>
        <tissue evidence="12">Whole body or cell culture</tissue>
    </source>
</reference>
<accession>A0A9J6BDF9</accession>
<evidence type="ECO:0000256" key="8">
    <source>
        <dbReference type="PROSITE-ProRule" id="PRU01024"/>
    </source>
</evidence>
<dbReference type="PROSITE" id="PS50102">
    <property type="entry name" value="RRM"/>
    <property type="match status" value="1"/>
</dbReference>
<protein>
    <recommendedName>
        <fullName evidence="5">tRNA (uracil(54)-C(5))-methyltransferase</fullName>
        <ecNumber evidence="5">2.1.1.35</ecNumber>
    </recommendedName>
</protein>
<feature type="binding site" evidence="8">
    <location>
        <position position="427"/>
    </location>
    <ligand>
        <name>S-adenosyl-L-methionine</name>
        <dbReference type="ChEBI" id="CHEBI:59789"/>
    </ligand>
</feature>
<dbReference type="NCBIfam" id="TIGR00479">
    <property type="entry name" value="rumA"/>
    <property type="match status" value="1"/>
</dbReference>
<comment type="catalytic activity">
    <reaction evidence="6">
        <text>uridine(54) in tRNA + S-adenosyl-L-methionine = 5-methyluridine(54) in tRNA + S-adenosyl-L-homocysteine + H(+)</text>
        <dbReference type="Rhea" id="RHEA:42712"/>
        <dbReference type="Rhea" id="RHEA-COMP:10167"/>
        <dbReference type="Rhea" id="RHEA-COMP:10193"/>
        <dbReference type="ChEBI" id="CHEBI:15378"/>
        <dbReference type="ChEBI" id="CHEBI:57856"/>
        <dbReference type="ChEBI" id="CHEBI:59789"/>
        <dbReference type="ChEBI" id="CHEBI:65315"/>
        <dbReference type="ChEBI" id="CHEBI:74447"/>
        <dbReference type="EC" id="2.1.1.35"/>
    </reaction>
    <physiologicalReaction direction="left-to-right" evidence="6">
        <dbReference type="Rhea" id="RHEA:42713"/>
    </physiologicalReaction>
</comment>
<dbReference type="GO" id="GO:0032259">
    <property type="term" value="P:methylation"/>
    <property type="evidence" value="ECO:0007669"/>
    <property type="project" value="UniProtKB-KW"/>
</dbReference>
<keyword evidence="4 7" id="KW-0694">RNA-binding</keyword>
<evidence type="ECO:0000256" key="6">
    <source>
        <dbReference type="ARBA" id="ARBA00047278"/>
    </source>
</evidence>
<dbReference type="AlphaFoldDB" id="A0A9J6BDF9"/>
<dbReference type="Gene3D" id="2.40.50.1070">
    <property type="match status" value="1"/>
</dbReference>
<dbReference type="SMART" id="SM00360">
    <property type="entry name" value="RRM"/>
    <property type="match status" value="1"/>
</dbReference>
<dbReference type="Gene3D" id="3.30.70.330">
    <property type="match status" value="1"/>
</dbReference>
<dbReference type="EC" id="2.1.1.35" evidence="5"/>
<evidence type="ECO:0000313" key="13">
    <source>
        <dbReference type="Proteomes" id="UP001107558"/>
    </source>
</evidence>
<evidence type="ECO:0000313" key="12">
    <source>
        <dbReference type="EMBL" id="KAG5667781.1"/>
    </source>
</evidence>
<keyword evidence="3 8" id="KW-0949">S-adenosyl-L-methionine</keyword>
<dbReference type="Proteomes" id="UP001107558">
    <property type="component" value="Chromosome 4"/>
</dbReference>
<feature type="region of interest" description="Disordered" evidence="10">
    <location>
        <begin position="116"/>
        <end position="144"/>
    </location>
</feature>
<comment type="caution">
    <text evidence="12">The sequence shown here is derived from an EMBL/GenBank/DDBJ whole genome shotgun (WGS) entry which is preliminary data.</text>
</comment>
<dbReference type="CDD" id="cd12439">
    <property type="entry name" value="RRM_TRMT2A"/>
    <property type="match status" value="1"/>
</dbReference>
<proteinExistence type="inferred from homology"/>
<dbReference type="InterPro" id="IPR012677">
    <property type="entry name" value="Nucleotide-bd_a/b_plait_sf"/>
</dbReference>
<dbReference type="PROSITE" id="PS51687">
    <property type="entry name" value="SAM_MT_RNA_M5U"/>
    <property type="match status" value="1"/>
</dbReference>
<dbReference type="GO" id="GO:0030697">
    <property type="term" value="F:tRNA (uracil(54)-C5)-methyltransferase activity, S-adenosyl methionine-dependent"/>
    <property type="evidence" value="ECO:0007669"/>
    <property type="project" value="UniProtKB-EC"/>
</dbReference>
<dbReference type="Pfam" id="PF00076">
    <property type="entry name" value="RRM_1"/>
    <property type="match status" value="1"/>
</dbReference>
<evidence type="ECO:0000256" key="1">
    <source>
        <dbReference type="ARBA" id="ARBA00022603"/>
    </source>
</evidence>
<sequence length="560" mass="63484">MGETAEIIQVETEKVLDEKYDTEEYAYLKNSGFTSELYKIEVKNLPKFYGHAEIKKLFSTTLGLNSNKIKIPRRNCPFGFVCFRNEEDRQKAIEILNGYKWKGNILKAFPSNPIQDPLFKKRKDEDSSNKPQKKPKTVAESSEPLGHLPYEEQLEIKQKKIDNVLAQFKTELKKAINYQGKADMNEYADPEIEIKPIIPSPQPTGYRNKCEFTIGRDANDEIQVGNRLGSYISGSIHVEAIDDLKIPPEKMKLAAKVFKKFVEQSKLDVYNPSTYEGYFRQLAIRLHDDEKAMMIIVGIHPQTMTDDEKVKFQDDVVKFFTEGEGKCLNVNCIYYEEIQKIQSGQQGKTIKHIYGDTHVHDYIHGLKFQISASSFFQGNTKGAAKLYQEIIDLANPTPKTVVLDVCCGTGTIGLCIAKYCKEVYGMEIIPQAIEDAKVNAEMNGIKNAIFSAGNADDLIYTMVKQANVDDDEEIVAIVDPPRAGLTTKSIMQLRNSTKIKKLIYVSCSPKQVIKNFVDLSKNCSKTMKGEPFVAKIARAVDMFPHTDHCELVVLFERKEN</sequence>
<evidence type="ECO:0000256" key="10">
    <source>
        <dbReference type="SAM" id="MobiDB-lite"/>
    </source>
</evidence>
<evidence type="ECO:0000256" key="5">
    <source>
        <dbReference type="ARBA" id="ARBA00033763"/>
    </source>
</evidence>
<dbReference type="PROSITE" id="PS01230">
    <property type="entry name" value="TRMA_1"/>
    <property type="match status" value="1"/>
</dbReference>
<feature type="active site" description="Nucleophile" evidence="8">
    <location>
        <position position="507"/>
    </location>
</feature>
<feature type="domain" description="RRM" evidence="11">
    <location>
        <begin position="38"/>
        <end position="113"/>
    </location>
</feature>
<dbReference type="InterPro" id="IPR045850">
    <property type="entry name" value="TRM2_met"/>
</dbReference>
<dbReference type="InterPro" id="IPR035979">
    <property type="entry name" value="RBD_domain_sf"/>
</dbReference>
<evidence type="ECO:0000256" key="4">
    <source>
        <dbReference type="ARBA" id="ARBA00022884"/>
    </source>
</evidence>
<name>A0A9J6BDF9_POLVA</name>
<dbReference type="GO" id="GO:0003723">
    <property type="term" value="F:RNA binding"/>
    <property type="evidence" value="ECO:0007669"/>
    <property type="project" value="UniProtKB-UniRule"/>
</dbReference>
<dbReference type="SUPFAM" id="SSF53335">
    <property type="entry name" value="S-adenosyl-L-methionine-dependent methyltransferases"/>
    <property type="match status" value="1"/>
</dbReference>
<dbReference type="InterPro" id="IPR010280">
    <property type="entry name" value="U5_MeTrfase_fam"/>
</dbReference>
<dbReference type="SUPFAM" id="SSF54928">
    <property type="entry name" value="RNA-binding domain, RBD"/>
    <property type="match status" value="1"/>
</dbReference>
<dbReference type="Pfam" id="PF05958">
    <property type="entry name" value="tRNA_U5-meth_tr"/>
    <property type="match status" value="1"/>
</dbReference>